<protein>
    <submittedName>
        <fullName evidence="2">Uncharacterized protein</fullName>
    </submittedName>
</protein>
<evidence type="ECO:0000256" key="1">
    <source>
        <dbReference type="SAM" id="MobiDB-lite"/>
    </source>
</evidence>
<keyword evidence="3" id="KW-1185">Reference proteome</keyword>
<comment type="caution">
    <text evidence="2">The sequence shown here is derived from an EMBL/GenBank/DDBJ whole genome shotgun (WGS) entry which is preliminary data.</text>
</comment>
<dbReference type="EMBL" id="JASCZI010000427">
    <property type="protein sequence ID" value="MED6111748.1"/>
    <property type="molecule type" value="Genomic_DNA"/>
</dbReference>
<sequence length="115" mass="12726">MLTQQKAGIEKEKVEAEKAKSKAEEDLAVSLTVAKEKDVELQRLRDREAGFLADLELAKKKLSEKKSRADKAESSLAATEQARLGAGPRFRRVSPWSVESGRRWPDRGSASPAFS</sequence>
<dbReference type="Proteomes" id="UP001341840">
    <property type="component" value="Unassembled WGS sequence"/>
</dbReference>
<feature type="region of interest" description="Disordered" evidence="1">
    <location>
        <begin position="1"/>
        <end position="21"/>
    </location>
</feature>
<evidence type="ECO:0000313" key="3">
    <source>
        <dbReference type="Proteomes" id="UP001341840"/>
    </source>
</evidence>
<feature type="region of interest" description="Disordered" evidence="1">
    <location>
        <begin position="63"/>
        <end position="115"/>
    </location>
</feature>
<gene>
    <name evidence="2" type="ORF">PIB30_055141</name>
</gene>
<name>A0ABU6QJP3_9FABA</name>
<proteinExistence type="predicted"/>
<reference evidence="2 3" key="1">
    <citation type="journal article" date="2023" name="Plants (Basel)">
        <title>Bridging the Gap: Combining Genomics and Transcriptomics Approaches to Understand Stylosanthes scabra, an Orphan Legume from the Brazilian Caatinga.</title>
        <authorList>
            <person name="Ferreira-Neto J.R.C."/>
            <person name="da Silva M.D."/>
            <person name="Binneck E."/>
            <person name="de Melo N.F."/>
            <person name="da Silva R.H."/>
            <person name="de Melo A.L.T.M."/>
            <person name="Pandolfi V."/>
            <person name="Bustamante F.O."/>
            <person name="Brasileiro-Vidal A.C."/>
            <person name="Benko-Iseppon A.M."/>
        </authorList>
    </citation>
    <scope>NUCLEOTIDE SEQUENCE [LARGE SCALE GENOMIC DNA]</scope>
    <source>
        <tissue evidence="2">Leaves</tissue>
    </source>
</reference>
<organism evidence="2 3">
    <name type="scientific">Stylosanthes scabra</name>
    <dbReference type="NCBI Taxonomy" id="79078"/>
    <lineage>
        <taxon>Eukaryota</taxon>
        <taxon>Viridiplantae</taxon>
        <taxon>Streptophyta</taxon>
        <taxon>Embryophyta</taxon>
        <taxon>Tracheophyta</taxon>
        <taxon>Spermatophyta</taxon>
        <taxon>Magnoliopsida</taxon>
        <taxon>eudicotyledons</taxon>
        <taxon>Gunneridae</taxon>
        <taxon>Pentapetalae</taxon>
        <taxon>rosids</taxon>
        <taxon>fabids</taxon>
        <taxon>Fabales</taxon>
        <taxon>Fabaceae</taxon>
        <taxon>Papilionoideae</taxon>
        <taxon>50 kb inversion clade</taxon>
        <taxon>dalbergioids sensu lato</taxon>
        <taxon>Dalbergieae</taxon>
        <taxon>Pterocarpus clade</taxon>
        <taxon>Stylosanthes</taxon>
    </lineage>
</organism>
<feature type="compositionally biased region" description="Basic and acidic residues" evidence="1">
    <location>
        <begin position="63"/>
        <end position="73"/>
    </location>
</feature>
<evidence type="ECO:0000313" key="2">
    <source>
        <dbReference type="EMBL" id="MED6111748.1"/>
    </source>
</evidence>
<accession>A0ABU6QJP3</accession>
<feature type="compositionally biased region" description="Basic and acidic residues" evidence="1">
    <location>
        <begin position="8"/>
        <end position="21"/>
    </location>
</feature>